<proteinExistence type="predicted"/>
<dbReference type="AlphaFoldDB" id="A0A9P4PI06"/>
<comment type="caution">
    <text evidence="1">The sequence shown here is derived from an EMBL/GenBank/DDBJ whole genome shotgun (WGS) entry which is preliminary data.</text>
</comment>
<protein>
    <submittedName>
        <fullName evidence="1">Uncharacterized protein</fullName>
    </submittedName>
</protein>
<sequence>MNPDLELVASAGIRAIPRCSRELRKVVLLAYDCNNLPEPNISELIVHLGHVVIMPVAVGSGLPEQKGKTYRYETDEPFEWPGTAKWRLIGNFAYEHTGGRGVTTIIVTRPPQFSAARYPSMPATELATRSLNRILDRWSGASQTFITEVPRLHPQESWQACHSRYEHAMEQRHYTKPLNRCDLGALNGVTGLGWMDVDGTLARRALVRDMEVLYQHMSDTLPRPLTRVNVAALVHLRTRISALRGGAGRALFAMTDRLFLCFSC</sequence>
<evidence type="ECO:0000313" key="2">
    <source>
        <dbReference type="Proteomes" id="UP000799764"/>
    </source>
</evidence>
<name>A0A9P4PI06_9PLEO</name>
<dbReference type="Proteomes" id="UP000799764">
    <property type="component" value="Unassembled WGS sequence"/>
</dbReference>
<accession>A0A9P4PI06</accession>
<evidence type="ECO:0000313" key="1">
    <source>
        <dbReference type="EMBL" id="KAF2444526.1"/>
    </source>
</evidence>
<gene>
    <name evidence="1" type="ORF">P171DRAFT_34000</name>
</gene>
<dbReference type="EMBL" id="MU001501">
    <property type="protein sequence ID" value="KAF2444526.1"/>
    <property type="molecule type" value="Genomic_DNA"/>
</dbReference>
<reference evidence="1" key="1">
    <citation type="journal article" date="2020" name="Stud. Mycol.">
        <title>101 Dothideomycetes genomes: a test case for predicting lifestyles and emergence of pathogens.</title>
        <authorList>
            <person name="Haridas S."/>
            <person name="Albert R."/>
            <person name="Binder M."/>
            <person name="Bloem J."/>
            <person name="Labutti K."/>
            <person name="Salamov A."/>
            <person name="Andreopoulos B."/>
            <person name="Baker S."/>
            <person name="Barry K."/>
            <person name="Bills G."/>
            <person name="Bluhm B."/>
            <person name="Cannon C."/>
            <person name="Castanera R."/>
            <person name="Culley D."/>
            <person name="Daum C."/>
            <person name="Ezra D."/>
            <person name="Gonzalez J."/>
            <person name="Henrissat B."/>
            <person name="Kuo A."/>
            <person name="Liang C."/>
            <person name="Lipzen A."/>
            <person name="Lutzoni F."/>
            <person name="Magnuson J."/>
            <person name="Mondo S."/>
            <person name="Nolan M."/>
            <person name="Ohm R."/>
            <person name="Pangilinan J."/>
            <person name="Park H.-J."/>
            <person name="Ramirez L."/>
            <person name="Alfaro M."/>
            <person name="Sun H."/>
            <person name="Tritt A."/>
            <person name="Yoshinaga Y."/>
            <person name="Zwiers L.-H."/>
            <person name="Turgeon B."/>
            <person name="Goodwin S."/>
            <person name="Spatafora J."/>
            <person name="Crous P."/>
            <person name="Grigoriev I."/>
        </authorList>
    </citation>
    <scope>NUCLEOTIDE SEQUENCE</scope>
    <source>
        <strain evidence="1">CBS 690.94</strain>
    </source>
</reference>
<organism evidence="1 2">
    <name type="scientific">Karstenula rhodostoma CBS 690.94</name>
    <dbReference type="NCBI Taxonomy" id="1392251"/>
    <lineage>
        <taxon>Eukaryota</taxon>
        <taxon>Fungi</taxon>
        <taxon>Dikarya</taxon>
        <taxon>Ascomycota</taxon>
        <taxon>Pezizomycotina</taxon>
        <taxon>Dothideomycetes</taxon>
        <taxon>Pleosporomycetidae</taxon>
        <taxon>Pleosporales</taxon>
        <taxon>Massarineae</taxon>
        <taxon>Didymosphaeriaceae</taxon>
        <taxon>Karstenula</taxon>
    </lineage>
</organism>
<keyword evidence="2" id="KW-1185">Reference proteome</keyword>